<reference evidence="5 6" key="1">
    <citation type="submission" date="2021-01" db="EMBL/GenBank/DDBJ databases">
        <title>Carboxyliciviraga sp.nov., isolated from coastal sediments.</title>
        <authorList>
            <person name="Lu D."/>
            <person name="Zhang T."/>
        </authorList>
    </citation>
    <scope>NUCLEOTIDE SEQUENCE [LARGE SCALE GENOMIC DNA]</scope>
    <source>
        <strain evidence="5 6">N1Y132</strain>
    </source>
</reference>
<feature type="transmembrane region" description="Helical" evidence="4">
    <location>
        <begin position="46"/>
        <end position="68"/>
    </location>
</feature>
<dbReference type="Proteomes" id="UP000605676">
    <property type="component" value="Unassembled WGS sequence"/>
</dbReference>
<feature type="transmembrane region" description="Helical" evidence="4">
    <location>
        <begin position="399"/>
        <end position="418"/>
    </location>
</feature>
<accession>A0ABS1HE27</accession>
<dbReference type="Gene3D" id="1.20.1250.20">
    <property type="entry name" value="MFS general substrate transporter like domains"/>
    <property type="match status" value="2"/>
</dbReference>
<evidence type="ECO:0000256" key="3">
    <source>
        <dbReference type="ARBA" id="ARBA00023136"/>
    </source>
</evidence>
<protein>
    <submittedName>
        <fullName evidence="5">MFS transporter</fullName>
    </submittedName>
</protein>
<dbReference type="SUPFAM" id="SSF103473">
    <property type="entry name" value="MFS general substrate transporter"/>
    <property type="match status" value="1"/>
</dbReference>
<gene>
    <name evidence="5" type="ORF">JIV24_00235</name>
</gene>
<dbReference type="PANTHER" id="PTHR23526:SF2">
    <property type="entry name" value="MAJOR FACILITATOR SUPERFAMILY (MFS) PROFILE DOMAIN-CONTAINING PROTEIN"/>
    <property type="match status" value="1"/>
</dbReference>
<organism evidence="5 6">
    <name type="scientific">Carboxylicivirga marina</name>
    <dbReference type="NCBI Taxonomy" id="2800988"/>
    <lineage>
        <taxon>Bacteria</taxon>
        <taxon>Pseudomonadati</taxon>
        <taxon>Bacteroidota</taxon>
        <taxon>Bacteroidia</taxon>
        <taxon>Marinilabiliales</taxon>
        <taxon>Marinilabiliaceae</taxon>
        <taxon>Carboxylicivirga</taxon>
    </lineage>
</organism>
<name>A0ABS1HE27_9BACT</name>
<evidence type="ECO:0000256" key="1">
    <source>
        <dbReference type="ARBA" id="ARBA00022692"/>
    </source>
</evidence>
<dbReference type="RefSeq" id="WP_200462976.1">
    <property type="nucleotide sequence ID" value="NZ_JAENRR010000001.1"/>
</dbReference>
<evidence type="ECO:0000313" key="5">
    <source>
        <dbReference type="EMBL" id="MBK3515745.1"/>
    </source>
</evidence>
<feature type="transmembrane region" description="Helical" evidence="4">
    <location>
        <begin position="110"/>
        <end position="129"/>
    </location>
</feature>
<dbReference type="InterPro" id="IPR052528">
    <property type="entry name" value="Sugar_transport-like"/>
</dbReference>
<dbReference type="InterPro" id="IPR036259">
    <property type="entry name" value="MFS_trans_sf"/>
</dbReference>
<dbReference type="PANTHER" id="PTHR23526">
    <property type="entry name" value="INTEGRAL MEMBRANE TRANSPORT PROTEIN-RELATED"/>
    <property type="match status" value="1"/>
</dbReference>
<keyword evidence="2 4" id="KW-1133">Transmembrane helix</keyword>
<sequence length="428" mass="48893">MNIFKGLNTQEARTLRLHLFYSSIDGIASGALILNEFIFIKSLKGSNVQLAFLFQFSMVVFLFAMLANEIMRRLSNRKRFLRITGIITRLPLVGFAFFPNVMGEEGLAPVYHLIFLTVFLLFHTSKIAVVPSINQYLKGNYRHEIFGKLFGYATTINKVCVLVSTFLVGELLHLNPNSYKVFYPVVGILGVISVYQLTKIDFIQKAENITKPVWSALGDSFKRILEILKKNKPFRHLEIGFILYGFAWMSTHAVVTIFYKEALDVNYPTVALYNILFNLVAILLLPLFGKLIGSRDPRRFGILTFGSLMLFIVFTALTEYFPYYFEIGNYKIYFLFLVALFFNGVFMGSMPILWGIGSSYFCKPHEAADYQSVHLFLTGFRALFAPIIGIQLYELYGFSFTYGVGVVLLVLAILLMIYSEKRFSKNEV</sequence>
<evidence type="ECO:0000256" key="4">
    <source>
        <dbReference type="SAM" id="Phobius"/>
    </source>
</evidence>
<feature type="transmembrane region" description="Helical" evidence="4">
    <location>
        <begin position="373"/>
        <end position="393"/>
    </location>
</feature>
<feature type="transmembrane region" description="Helical" evidence="4">
    <location>
        <begin position="271"/>
        <end position="288"/>
    </location>
</feature>
<dbReference type="InterPro" id="IPR011701">
    <property type="entry name" value="MFS"/>
</dbReference>
<keyword evidence="6" id="KW-1185">Reference proteome</keyword>
<keyword evidence="3 4" id="KW-0472">Membrane</keyword>
<feature type="transmembrane region" description="Helical" evidence="4">
    <location>
        <begin position="181"/>
        <end position="198"/>
    </location>
</feature>
<evidence type="ECO:0000313" key="6">
    <source>
        <dbReference type="Proteomes" id="UP000605676"/>
    </source>
</evidence>
<dbReference type="Pfam" id="PF07690">
    <property type="entry name" value="MFS_1"/>
    <property type="match status" value="1"/>
</dbReference>
<feature type="transmembrane region" description="Helical" evidence="4">
    <location>
        <begin position="300"/>
        <end position="321"/>
    </location>
</feature>
<comment type="caution">
    <text evidence="5">The sequence shown here is derived from an EMBL/GenBank/DDBJ whole genome shotgun (WGS) entry which is preliminary data.</text>
</comment>
<feature type="transmembrane region" description="Helical" evidence="4">
    <location>
        <begin position="149"/>
        <end position="169"/>
    </location>
</feature>
<keyword evidence="1 4" id="KW-0812">Transmembrane</keyword>
<proteinExistence type="predicted"/>
<feature type="transmembrane region" description="Helical" evidence="4">
    <location>
        <begin position="239"/>
        <end position="259"/>
    </location>
</feature>
<evidence type="ECO:0000256" key="2">
    <source>
        <dbReference type="ARBA" id="ARBA00022989"/>
    </source>
</evidence>
<feature type="transmembrane region" description="Helical" evidence="4">
    <location>
        <begin position="333"/>
        <end position="361"/>
    </location>
</feature>
<feature type="transmembrane region" description="Helical" evidence="4">
    <location>
        <begin position="20"/>
        <end position="40"/>
    </location>
</feature>
<dbReference type="EMBL" id="JAENRR010000001">
    <property type="protein sequence ID" value="MBK3515745.1"/>
    <property type="molecule type" value="Genomic_DNA"/>
</dbReference>
<feature type="transmembrane region" description="Helical" evidence="4">
    <location>
        <begin position="80"/>
        <end position="98"/>
    </location>
</feature>